<protein>
    <submittedName>
        <fullName evidence="1">Uncharacterized protein</fullName>
    </submittedName>
</protein>
<accession>A0ACB8XC33</accession>
<sequence length="58" mass="6146">MDLSIPVMIRQPTMDKGRTRTVITSPGLALLPGPHPGARQPGGRVFAHGTWPGSARNS</sequence>
<evidence type="ECO:0000313" key="1">
    <source>
        <dbReference type="EMBL" id="KAI3377614.1"/>
    </source>
</evidence>
<dbReference type="Proteomes" id="UP000831701">
    <property type="component" value="Chromosome 1"/>
</dbReference>
<comment type="caution">
    <text evidence="1">The sequence shown here is derived from an EMBL/GenBank/DDBJ whole genome shotgun (WGS) entry which is preliminary data.</text>
</comment>
<proteinExistence type="predicted"/>
<name>A0ACB8XC33_9TELE</name>
<organism evidence="1 2">
    <name type="scientific">Scortum barcoo</name>
    <name type="common">barcoo grunter</name>
    <dbReference type="NCBI Taxonomy" id="214431"/>
    <lineage>
        <taxon>Eukaryota</taxon>
        <taxon>Metazoa</taxon>
        <taxon>Chordata</taxon>
        <taxon>Craniata</taxon>
        <taxon>Vertebrata</taxon>
        <taxon>Euteleostomi</taxon>
        <taxon>Actinopterygii</taxon>
        <taxon>Neopterygii</taxon>
        <taxon>Teleostei</taxon>
        <taxon>Neoteleostei</taxon>
        <taxon>Acanthomorphata</taxon>
        <taxon>Eupercaria</taxon>
        <taxon>Centrarchiformes</taxon>
        <taxon>Terapontoidei</taxon>
        <taxon>Terapontidae</taxon>
        <taxon>Scortum</taxon>
    </lineage>
</organism>
<keyword evidence="2" id="KW-1185">Reference proteome</keyword>
<reference evidence="1" key="1">
    <citation type="submission" date="2022-04" db="EMBL/GenBank/DDBJ databases">
        <title>Jade perch genome.</title>
        <authorList>
            <person name="Chao B."/>
        </authorList>
    </citation>
    <scope>NUCLEOTIDE SEQUENCE</scope>
    <source>
        <strain evidence="1">CB-2022</strain>
    </source>
</reference>
<gene>
    <name evidence="1" type="ORF">L3Q82_008773</name>
</gene>
<evidence type="ECO:0000313" key="2">
    <source>
        <dbReference type="Proteomes" id="UP000831701"/>
    </source>
</evidence>
<dbReference type="EMBL" id="CM041531">
    <property type="protein sequence ID" value="KAI3377614.1"/>
    <property type="molecule type" value="Genomic_DNA"/>
</dbReference>